<keyword evidence="5" id="KW-1185">Reference proteome</keyword>
<dbReference type="CDD" id="cd07381">
    <property type="entry name" value="MPP_CapA"/>
    <property type="match status" value="1"/>
</dbReference>
<dbReference type="Proteomes" id="UP001500221">
    <property type="component" value="Unassembled WGS sequence"/>
</dbReference>
<comment type="caution">
    <text evidence="4">The sequence shown here is derived from an EMBL/GenBank/DDBJ whole genome shotgun (WGS) entry which is preliminary data.</text>
</comment>
<proteinExistence type="inferred from homology"/>
<name>A0ABP9PHF7_9ACTN</name>
<evidence type="ECO:0000259" key="3">
    <source>
        <dbReference type="SMART" id="SM00854"/>
    </source>
</evidence>
<dbReference type="PANTHER" id="PTHR33393:SF13">
    <property type="entry name" value="PGA BIOSYNTHESIS PROTEIN CAPA"/>
    <property type="match status" value="1"/>
</dbReference>
<evidence type="ECO:0000313" key="4">
    <source>
        <dbReference type="EMBL" id="GAA5145782.1"/>
    </source>
</evidence>
<evidence type="ECO:0000256" key="2">
    <source>
        <dbReference type="SAM" id="MobiDB-lite"/>
    </source>
</evidence>
<dbReference type="Gene3D" id="3.60.21.10">
    <property type="match status" value="1"/>
</dbReference>
<dbReference type="InterPro" id="IPR029052">
    <property type="entry name" value="Metallo-depent_PP-like"/>
</dbReference>
<dbReference type="InterPro" id="IPR052169">
    <property type="entry name" value="CW_Biosynth-Accessory"/>
</dbReference>
<feature type="domain" description="Capsule synthesis protein CapA" evidence="3">
    <location>
        <begin position="17"/>
        <end position="269"/>
    </location>
</feature>
<dbReference type="EMBL" id="BAABKG010000002">
    <property type="protein sequence ID" value="GAA5145782.1"/>
    <property type="molecule type" value="Genomic_DNA"/>
</dbReference>
<dbReference type="Pfam" id="PF09587">
    <property type="entry name" value="PGA_cap"/>
    <property type="match status" value="1"/>
</dbReference>
<accession>A0ABP9PHF7</accession>
<evidence type="ECO:0000313" key="5">
    <source>
        <dbReference type="Proteomes" id="UP001500221"/>
    </source>
</evidence>
<feature type="region of interest" description="Disordered" evidence="2">
    <location>
        <begin position="163"/>
        <end position="185"/>
    </location>
</feature>
<organism evidence="4 5">
    <name type="scientific">Nocardioides marinquilinus</name>
    <dbReference type="NCBI Taxonomy" id="1210400"/>
    <lineage>
        <taxon>Bacteria</taxon>
        <taxon>Bacillati</taxon>
        <taxon>Actinomycetota</taxon>
        <taxon>Actinomycetes</taxon>
        <taxon>Propionibacteriales</taxon>
        <taxon>Nocardioidaceae</taxon>
        <taxon>Nocardioides</taxon>
    </lineage>
</organism>
<protein>
    <recommendedName>
        <fullName evidence="3">Capsule synthesis protein CapA domain-containing protein</fullName>
    </recommendedName>
</protein>
<dbReference type="PANTHER" id="PTHR33393">
    <property type="entry name" value="POLYGLUTAMINE SYNTHESIS ACCESSORY PROTEIN RV0574C-RELATED"/>
    <property type="match status" value="1"/>
</dbReference>
<dbReference type="SUPFAM" id="SSF56300">
    <property type="entry name" value="Metallo-dependent phosphatases"/>
    <property type="match status" value="1"/>
</dbReference>
<dbReference type="InterPro" id="IPR019079">
    <property type="entry name" value="Capsule_synth_CapA"/>
</dbReference>
<sequence>MPTPTSTPTPEPPGPVTIAVAGDVHFEGTLRSRLDDPTTALAPVTRDLAAADVAIVNLETSLGRGGSPDPSKRYTFQAPPAALDALAAAGVDVAAMANNHALDFGREPLPGAFRAIDAARTADPPLAVVGLGRDVDEAFAPAELEVDGTTVAVLSATRADLDPTADPTGDFAATPDRPGTADAVGPAGTRRLLRAVERADRDADVVVAYLHWGVQGERCPTDDQRRLAFDLAAAGADVVVGSHAHLLQGDGRLGPGYVAYGLGNYAWYTQSGATASTGVLTLDVRPAATRGGRARVTRARWSPALIGADGLPRPVRDRSAFDATRADLQACAGLG</sequence>
<dbReference type="SMART" id="SM00854">
    <property type="entry name" value="PGA_cap"/>
    <property type="match status" value="1"/>
</dbReference>
<reference evidence="5" key="1">
    <citation type="journal article" date="2019" name="Int. J. Syst. Evol. Microbiol.">
        <title>The Global Catalogue of Microorganisms (GCM) 10K type strain sequencing project: providing services to taxonomists for standard genome sequencing and annotation.</title>
        <authorList>
            <consortium name="The Broad Institute Genomics Platform"/>
            <consortium name="The Broad Institute Genome Sequencing Center for Infectious Disease"/>
            <person name="Wu L."/>
            <person name="Ma J."/>
        </authorList>
    </citation>
    <scope>NUCLEOTIDE SEQUENCE [LARGE SCALE GENOMIC DNA]</scope>
    <source>
        <strain evidence="5">JCM 18459</strain>
    </source>
</reference>
<comment type="similarity">
    <text evidence="1">Belongs to the CapA family.</text>
</comment>
<evidence type="ECO:0000256" key="1">
    <source>
        <dbReference type="ARBA" id="ARBA00005662"/>
    </source>
</evidence>
<gene>
    <name evidence="4" type="ORF">GCM10023340_15690</name>
</gene>